<feature type="domain" description="PIN" evidence="5">
    <location>
        <begin position="6"/>
        <end position="116"/>
    </location>
</feature>
<dbReference type="EMBL" id="VFMM01000001">
    <property type="protein sequence ID" value="TQJ17110.1"/>
    <property type="molecule type" value="Genomic_DNA"/>
</dbReference>
<keyword evidence="4" id="KW-0460">Magnesium</keyword>
<gene>
    <name evidence="7" type="ORF">FB475_1222</name>
</gene>
<dbReference type="Pfam" id="PF13470">
    <property type="entry name" value="PIN_3"/>
    <property type="match status" value="1"/>
</dbReference>
<sequence>MFAALLDTCVLWPSKQRDFLLSLAVVNLYRPLWSSAILDELQYCEVDKLVRFGVPQGEAEGRATRLIEMMRSYFDDAEVQNWQPYEGTFGLPDPDDEHVIAAAVAGHAGAIVTDNLKHFPQDKMPPAIEVISPSEFAANTVAVAPELALEAVTTLVARLRKPPVSVEGFLAVLRERYGMEEAVALINDVRQGAVGP</sequence>
<keyword evidence="1" id="KW-0540">Nuclease</keyword>
<proteinExistence type="predicted"/>
<dbReference type="AlphaFoldDB" id="A0A542EP28"/>
<protein>
    <submittedName>
        <fullName evidence="7">PIN domain-containing protein</fullName>
    </submittedName>
</protein>
<reference evidence="7 8" key="1">
    <citation type="submission" date="2019-06" db="EMBL/GenBank/DDBJ databases">
        <title>Sequencing the genomes of 1000 actinobacteria strains.</title>
        <authorList>
            <person name="Klenk H.-P."/>
        </authorList>
    </citation>
    <scope>NUCLEOTIDE SEQUENCE [LARGE SCALE GENOMIC DNA]</scope>
    <source>
        <strain evidence="7 8">DSM 17305</strain>
    </source>
</reference>
<dbReference type="OrthoDB" id="113459at2"/>
<dbReference type="Pfam" id="PF26343">
    <property type="entry name" value="VapC50_C"/>
    <property type="match status" value="1"/>
</dbReference>
<evidence type="ECO:0000259" key="6">
    <source>
        <dbReference type="Pfam" id="PF26343"/>
    </source>
</evidence>
<keyword evidence="8" id="KW-1185">Reference proteome</keyword>
<keyword evidence="3" id="KW-0378">Hydrolase</keyword>
<evidence type="ECO:0000256" key="2">
    <source>
        <dbReference type="ARBA" id="ARBA00022723"/>
    </source>
</evidence>
<dbReference type="RefSeq" id="WP_141853312.1">
    <property type="nucleotide sequence ID" value="NZ_BAAAKA010000048.1"/>
</dbReference>
<evidence type="ECO:0000256" key="3">
    <source>
        <dbReference type="ARBA" id="ARBA00022801"/>
    </source>
</evidence>
<evidence type="ECO:0000313" key="7">
    <source>
        <dbReference type="EMBL" id="TQJ17110.1"/>
    </source>
</evidence>
<dbReference type="InterPro" id="IPR058652">
    <property type="entry name" value="VapC50_C"/>
</dbReference>
<comment type="caution">
    <text evidence="7">The sequence shown here is derived from an EMBL/GenBank/DDBJ whole genome shotgun (WGS) entry which is preliminary data.</text>
</comment>
<accession>A0A542EP28</accession>
<dbReference type="GO" id="GO:0016787">
    <property type="term" value="F:hydrolase activity"/>
    <property type="evidence" value="ECO:0007669"/>
    <property type="project" value="UniProtKB-KW"/>
</dbReference>
<organism evidence="7 8">
    <name type="scientific">Kribbella jejuensis</name>
    <dbReference type="NCBI Taxonomy" id="236068"/>
    <lineage>
        <taxon>Bacteria</taxon>
        <taxon>Bacillati</taxon>
        <taxon>Actinomycetota</taxon>
        <taxon>Actinomycetes</taxon>
        <taxon>Propionibacteriales</taxon>
        <taxon>Kribbellaceae</taxon>
        <taxon>Kribbella</taxon>
    </lineage>
</organism>
<evidence type="ECO:0000256" key="1">
    <source>
        <dbReference type="ARBA" id="ARBA00022722"/>
    </source>
</evidence>
<dbReference type="InterPro" id="IPR002716">
    <property type="entry name" value="PIN_dom"/>
</dbReference>
<evidence type="ECO:0000313" key="8">
    <source>
        <dbReference type="Proteomes" id="UP000316298"/>
    </source>
</evidence>
<feature type="domain" description="VapC50 C-terminal" evidence="6">
    <location>
        <begin position="133"/>
        <end position="186"/>
    </location>
</feature>
<evidence type="ECO:0000256" key="4">
    <source>
        <dbReference type="ARBA" id="ARBA00022842"/>
    </source>
</evidence>
<dbReference type="GO" id="GO:0004518">
    <property type="term" value="F:nuclease activity"/>
    <property type="evidence" value="ECO:0007669"/>
    <property type="project" value="UniProtKB-KW"/>
</dbReference>
<dbReference type="GO" id="GO:0046872">
    <property type="term" value="F:metal ion binding"/>
    <property type="evidence" value="ECO:0007669"/>
    <property type="project" value="UniProtKB-KW"/>
</dbReference>
<evidence type="ECO:0000259" key="5">
    <source>
        <dbReference type="Pfam" id="PF13470"/>
    </source>
</evidence>
<keyword evidence="2" id="KW-0479">Metal-binding</keyword>
<name>A0A542EP28_9ACTN</name>
<dbReference type="Proteomes" id="UP000316298">
    <property type="component" value="Unassembled WGS sequence"/>
</dbReference>